<comment type="caution">
    <text evidence="5">The sequence shown here is derived from an EMBL/GenBank/DDBJ whole genome shotgun (WGS) entry which is preliminary data.</text>
</comment>
<dbReference type="EMBL" id="JBEWLY010000013">
    <property type="protein sequence ID" value="MET1755140.1"/>
    <property type="molecule type" value="Genomic_DNA"/>
</dbReference>
<dbReference type="PROSITE" id="PS00622">
    <property type="entry name" value="HTH_LUXR_1"/>
    <property type="match status" value="1"/>
</dbReference>
<evidence type="ECO:0000313" key="5">
    <source>
        <dbReference type="EMBL" id="MET1755140.1"/>
    </source>
</evidence>
<evidence type="ECO:0000259" key="4">
    <source>
        <dbReference type="PROSITE" id="PS50043"/>
    </source>
</evidence>
<dbReference type="Proteomes" id="UP001548713">
    <property type="component" value="Unassembled WGS sequence"/>
</dbReference>
<dbReference type="PANTHER" id="PTHR44688:SF16">
    <property type="entry name" value="DNA-BINDING TRANSCRIPTIONAL ACTIVATOR DEVR_DOSR"/>
    <property type="match status" value="1"/>
</dbReference>
<dbReference type="InterPro" id="IPR016032">
    <property type="entry name" value="Sig_transdc_resp-reg_C-effctor"/>
</dbReference>
<name>A0ABV2CZW8_9SPHN</name>
<keyword evidence="6" id="KW-1185">Reference proteome</keyword>
<dbReference type="InterPro" id="IPR000792">
    <property type="entry name" value="Tscrpt_reg_LuxR_C"/>
</dbReference>
<dbReference type="Pfam" id="PF00196">
    <property type="entry name" value="GerE"/>
    <property type="match status" value="1"/>
</dbReference>
<dbReference type="CDD" id="cd06170">
    <property type="entry name" value="LuxR_C_like"/>
    <property type="match status" value="1"/>
</dbReference>
<dbReference type="RefSeq" id="WP_353983618.1">
    <property type="nucleotide sequence ID" value="NZ_JBEWLY010000013.1"/>
</dbReference>
<reference evidence="5 6" key="1">
    <citation type="submission" date="2024-07" db="EMBL/GenBank/DDBJ databases">
        <title>Novosphingobium kalidii RD2P27.</title>
        <authorList>
            <person name="Sun J.-Q."/>
        </authorList>
    </citation>
    <scope>NUCLEOTIDE SEQUENCE [LARGE SCALE GENOMIC DNA]</scope>
    <source>
        <strain evidence="5 6">RD2P27</strain>
    </source>
</reference>
<protein>
    <submittedName>
        <fullName evidence="5">LuxR C-terminal-related transcriptional regulator</fullName>
    </submittedName>
</protein>
<dbReference type="InterPro" id="IPR011006">
    <property type="entry name" value="CheY-like_superfamily"/>
</dbReference>
<dbReference type="PRINTS" id="PR00038">
    <property type="entry name" value="HTHLUXR"/>
</dbReference>
<proteinExistence type="predicted"/>
<feature type="domain" description="HTH luxR-type" evidence="4">
    <location>
        <begin position="91"/>
        <end position="156"/>
    </location>
</feature>
<dbReference type="SUPFAM" id="SSF52172">
    <property type="entry name" value="CheY-like"/>
    <property type="match status" value="1"/>
</dbReference>
<accession>A0ABV2CZW8</accession>
<keyword evidence="3" id="KW-0804">Transcription</keyword>
<dbReference type="PROSITE" id="PS50043">
    <property type="entry name" value="HTH_LUXR_2"/>
    <property type="match status" value="1"/>
</dbReference>
<gene>
    <name evidence="5" type="ORF">ABVV53_06690</name>
</gene>
<dbReference type="SUPFAM" id="SSF46894">
    <property type="entry name" value="C-terminal effector domain of the bipartite response regulators"/>
    <property type="match status" value="1"/>
</dbReference>
<evidence type="ECO:0000256" key="1">
    <source>
        <dbReference type="ARBA" id="ARBA00023015"/>
    </source>
</evidence>
<dbReference type="PANTHER" id="PTHR44688">
    <property type="entry name" value="DNA-BINDING TRANSCRIPTIONAL ACTIVATOR DEVR_DOSR"/>
    <property type="match status" value="1"/>
</dbReference>
<sequence length="159" mass="17591">MSWPRFGVIMIHDEADHIVSLVEKMAAHGEWHPIVGFSEDPAPRQIVQAVLDGAVEYVAWPVPAGELKDTLARAIEKTEAVGNTKLREVMARSRLERLTKRERQVLDGVANGLSNRLIGEKLAISPRTVEIHRANMLNKLGANHSSEAIRIAIEAALIH</sequence>
<organism evidence="5 6">
    <name type="scientific">Novosphingobium kalidii</name>
    <dbReference type="NCBI Taxonomy" id="3230299"/>
    <lineage>
        <taxon>Bacteria</taxon>
        <taxon>Pseudomonadati</taxon>
        <taxon>Pseudomonadota</taxon>
        <taxon>Alphaproteobacteria</taxon>
        <taxon>Sphingomonadales</taxon>
        <taxon>Sphingomonadaceae</taxon>
        <taxon>Novosphingobium</taxon>
    </lineage>
</organism>
<evidence type="ECO:0000256" key="2">
    <source>
        <dbReference type="ARBA" id="ARBA00023125"/>
    </source>
</evidence>
<evidence type="ECO:0000313" key="6">
    <source>
        <dbReference type="Proteomes" id="UP001548713"/>
    </source>
</evidence>
<dbReference type="Gene3D" id="3.40.50.2300">
    <property type="match status" value="1"/>
</dbReference>
<dbReference type="SMART" id="SM00421">
    <property type="entry name" value="HTH_LUXR"/>
    <property type="match status" value="1"/>
</dbReference>
<keyword evidence="2" id="KW-0238">DNA-binding</keyword>
<evidence type="ECO:0000256" key="3">
    <source>
        <dbReference type="ARBA" id="ARBA00023163"/>
    </source>
</evidence>
<keyword evidence="1" id="KW-0805">Transcription regulation</keyword>